<sequence>MPKECTGYINSKTNNIIIASCNESRNEPNNIAFINVINDRMYYPIFIYKNCHEPSDNVTPSLNSRQVVTRILAGDGIIFGNAADKCSVGFWARIPPNENFIATAGHCYEHGSFYFLFPWNSTHYVPHVLIGEMQYYLEELIDFGLISIYNNKDLQPVPSIRNTDSEQYKELFIDDVILVSSNGAHLCFSGLESHVGCGYVAALNGFNTDGDYFTENLFIIELASRFGDSGGPVFSYKNLSHVSLNGIVSSCVDDFYDKSTGILGITTISSILNELEDLEIFTVS</sequence>
<evidence type="ECO:0000313" key="2">
    <source>
        <dbReference type="Proteomes" id="UP000266673"/>
    </source>
</evidence>
<evidence type="ECO:0000313" key="1">
    <source>
        <dbReference type="EMBL" id="RIB13666.1"/>
    </source>
</evidence>
<keyword evidence="2" id="KW-1185">Reference proteome</keyword>
<gene>
    <name evidence="1" type="ORF">C2G38_2040777</name>
</gene>
<name>A0A397V2Y6_9GLOM</name>
<proteinExistence type="predicted"/>
<evidence type="ECO:0008006" key="3">
    <source>
        <dbReference type="Google" id="ProtNLM"/>
    </source>
</evidence>
<accession>A0A397V2Y6</accession>
<dbReference type="AlphaFoldDB" id="A0A397V2Y6"/>
<comment type="caution">
    <text evidence="1">The sequence shown here is derived from an EMBL/GenBank/DDBJ whole genome shotgun (WGS) entry which is preliminary data.</text>
</comment>
<protein>
    <recommendedName>
        <fullName evidence="3">Trypsin-like cysteine/serine peptidase domain-containing protein</fullName>
    </recommendedName>
</protein>
<dbReference type="OrthoDB" id="2345133at2759"/>
<organism evidence="1 2">
    <name type="scientific">Gigaspora rosea</name>
    <dbReference type="NCBI Taxonomy" id="44941"/>
    <lineage>
        <taxon>Eukaryota</taxon>
        <taxon>Fungi</taxon>
        <taxon>Fungi incertae sedis</taxon>
        <taxon>Mucoromycota</taxon>
        <taxon>Glomeromycotina</taxon>
        <taxon>Glomeromycetes</taxon>
        <taxon>Diversisporales</taxon>
        <taxon>Gigasporaceae</taxon>
        <taxon>Gigaspora</taxon>
    </lineage>
</organism>
<dbReference type="InterPro" id="IPR009003">
    <property type="entry name" value="Peptidase_S1_PA"/>
</dbReference>
<reference evidence="1 2" key="1">
    <citation type="submission" date="2018-06" db="EMBL/GenBank/DDBJ databases">
        <title>Comparative genomics reveals the genomic features of Rhizophagus irregularis, R. cerebriforme, R. diaphanum and Gigaspora rosea, and their symbiotic lifestyle signature.</title>
        <authorList>
            <person name="Morin E."/>
            <person name="San Clemente H."/>
            <person name="Chen E.C.H."/>
            <person name="De La Providencia I."/>
            <person name="Hainaut M."/>
            <person name="Kuo A."/>
            <person name="Kohler A."/>
            <person name="Murat C."/>
            <person name="Tang N."/>
            <person name="Roy S."/>
            <person name="Loubradou J."/>
            <person name="Henrissat B."/>
            <person name="Grigoriev I.V."/>
            <person name="Corradi N."/>
            <person name="Roux C."/>
            <person name="Martin F.M."/>
        </authorList>
    </citation>
    <scope>NUCLEOTIDE SEQUENCE [LARGE SCALE GENOMIC DNA]</scope>
    <source>
        <strain evidence="1 2">DAOM 194757</strain>
    </source>
</reference>
<dbReference type="Proteomes" id="UP000266673">
    <property type="component" value="Unassembled WGS sequence"/>
</dbReference>
<dbReference type="EMBL" id="QKWP01000902">
    <property type="protein sequence ID" value="RIB13666.1"/>
    <property type="molecule type" value="Genomic_DNA"/>
</dbReference>
<dbReference type="Gene3D" id="2.40.10.10">
    <property type="entry name" value="Trypsin-like serine proteases"/>
    <property type="match status" value="2"/>
</dbReference>
<dbReference type="InterPro" id="IPR043504">
    <property type="entry name" value="Peptidase_S1_PA_chymotrypsin"/>
</dbReference>
<dbReference type="SUPFAM" id="SSF50494">
    <property type="entry name" value="Trypsin-like serine proteases"/>
    <property type="match status" value="1"/>
</dbReference>